<dbReference type="RefSeq" id="YP_010359622.1">
    <property type="nucleotide sequence ID" value="NC_062775.1"/>
</dbReference>
<dbReference type="KEGG" id="vg:75691965"/>
<dbReference type="Proteomes" id="UP000827799">
    <property type="component" value="Segment"/>
</dbReference>
<gene>
    <name evidence="1" type="primary">gp_22693</name>
</gene>
<sequence length="107" mass="12463">MEREMKIDAQESACEGTCACGQQQPAKASYEQLANIANQLYVQNQEMGKKLNEIDMENFFKRLDWLWQIINSTTPYITEQFKQECGKEFMDMMVKPEEETPVEGPKE</sequence>
<evidence type="ECO:0000313" key="2">
    <source>
        <dbReference type="Proteomes" id="UP000827799"/>
    </source>
</evidence>
<dbReference type="EMBL" id="MZ130485">
    <property type="protein sequence ID" value="QWM90050.1"/>
    <property type="molecule type" value="Genomic_DNA"/>
</dbReference>
<evidence type="ECO:0000313" key="1">
    <source>
        <dbReference type="EMBL" id="QWM90050.1"/>
    </source>
</evidence>
<dbReference type="GeneID" id="75691965"/>
<accession>A0AAE7S1K5</accession>
<protein>
    <submittedName>
        <fullName evidence="1">Uncharacterized protein</fullName>
    </submittedName>
</protein>
<proteinExistence type="predicted"/>
<name>A0AAE7S1K5_9CAUD</name>
<reference evidence="1 2" key="1">
    <citation type="submission" date="2021-04" db="EMBL/GenBank/DDBJ databases">
        <authorList>
            <person name="Shkoporov A.N."/>
            <person name="Stockdale S.R."/>
            <person name="Guerin E."/>
            <person name="Ross R.P."/>
            <person name="Hill C."/>
        </authorList>
    </citation>
    <scope>NUCLEOTIDE SEQUENCE [LARGE SCALE GENOMIC DNA]</scope>
    <source>
        <strain evidence="2">cr18_1</strain>
    </source>
</reference>
<organism evidence="1 2">
    <name type="scientific">uncultured phage cr18_1</name>
    <dbReference type="NCBI Taxonomy" id="2986407"/>
    <lineage>
        <taxon>Viruses</taxon>
        <taxon>Duplodnaviria</taxon>
        <taxon>Heunggongvirae</taxon>
        <taxon>Uroviricota</taxon>
        <taxon>Caudoviricetes</taxon>
        <taxon>Crassvirales</taxon>
        <taxon>Steigviridae</taxon>
        <taxon>Asinivirinae</taxon>
        <taxon>Lebriduvirus</taxon>
        <taxon>Lebriduvirus gastrointestinalis</taxon>
    </lineage>
</organism>
<keyword evidence="2" id="KW-1185">Reference proteome</keyword>